<name>A0A182JR67_9DIPT</name>
<evidence type="ECO:0000313" key="2">
    <source>
        <dbReference type="EnsemblMetazoa" id="ACHR000999-PA"/>
    </source>
</evidence>
<evidence type="ECO:0008006" key="4">
    <source>
        <dbReference type="Google" id="ProtNLM"/>
    </source>
</evidence>
<dbReference type="AlphaFoldDB" id="A0A182JR67"/>
<keyword evidence="1" id="KW-0812">Transmembrane</keyword>
<proteinExistence type="predicted"/>
<organism evidence="2 3">
    <name type="scientific">Anopheles christyi</name>
    <dbReference type="NCBI Taxonomy" id="43041"/>
    <lineage>
        <taxon>Eukaryota</taxon>
        <taxon>Metazoa</taxon>
        <taxon>Ecdysozoa</taxon>
        <taxon>Arthropoda</taxon>
        <taxon>Hexapoda</taxon>
        <taxon>Insecta</taxon>
        <taxon>Pterygota</taxon>
        <taxon>Neoptera</taxon>
        <taxon>Endopterygota</taxon>
        <taxon>Diptera</taxon>
        <taxon>Nematocera</taxon>
        <taxon>Culicoidea</taxon>
        <taxon>Culicidae</taxon>
        <taxon>Anophelinae</taxon>
        <taxon>Anopheles</taxon>
    </lineage>
</organism>
<feature type="transmembrane region" description="Helical" evidence="1">
    <location>
        <begin position="12"/>
        <end position="30"/>
    </location>
</feature>
<reference evidence="2" key="2">
    <citation type="submission" date="2020-05" db="UniProtKB">
        <authorList>
            <consortium name="EnsemblMetazoa"/>
        </authorList>
    </citation>
    <scope>IDENTIFICATION</scope>
    <source>
        <strain evidence="2">ACHKN1017</strain>
    </source>
</reference>
<sequence length="371" mass="43623">MLRFTFQLVRRNIKPLILIVSFLTFIWLIVDTAHRPEFVRHASKHSFRFGSNANEPEEHWYDRTMGQFLELLEIDSNITADESRNSFEPMACPRVKTMVFTAFTGNSQVENLWHYFSLIAIQNSYNSSSTDYRIQIMLTNGTSTELGEIFESIPFEVINMKIIWCFPYKSILNSDTSIEFGKSYIQLFVLNNQAKRLQEIVKVPWEQQKQFFRLRTEAANTAKNLLHEMRQRSKLYGDEEDVNNLQFVGIHIREEDQLPYEYYYRAMTFHRKMHDTGALLFVIICENPKSIVCSMLNEQSERIEVIDEHNEADVDFALLTYCNHSILSNERDIFPSLLRGFGNVVVYGEQHDRSQHAIELASFKENWYSIV</sequence>
<dbReference type="VEuPathDB" id="VectorBase:ACHR000999"/>
<protein>
    <recommendedName>
        <fullName evidence="4">L-Fucosyltransferase</fullName>
    </recommendedName>
</protein>
<keyword evidence="1" id="KW-1133">Transmembrane helix</keyword>
<dbReference type="Proteomes" id="UP000075881">
    <property type="component" value="Unassembled WGS sequence"/>
</dbReference>
<dbReference type="EnsemblMetazoa" id="ACHR000999-RA">
    <property type="protein sequence ID" value="ACHR000999-PA"/>
    <property type="gene ID" value="ACHR000999"/>
</dbReference>
<keyword evidence="1" id="KW-0472">Membrane</keyword>
<evidence type="ECO:0000313" key="3">
    <source>
        <dbReference type="Proteomes" id="UP000075881"/>
    </source>
</evidence>
<dbReference type="STRING" id="43041.A0A182JR67"/>
<accession>A0A182JR67</accession>
<reference evidence="3" key="1">
    <citation type="submission" date="2013-03" db="EMBL/GenBank/DDBJ databases">
        <title>The Genome Sequence of Anopheles christyi ACHKN1017.</title>
        <authorList>
            <consortium name="The Broad Institute Genomics Platform"/>
            <person name="Neafsey D.E."/>
            <person name="Besansky N."/>
            <person name="Walker B."/>
            <person name="Young S.K."/>
            <person name="Zeng Q."/>
            <person name="Gargeya S."/>
            <person name="Fitzgerald M."/>
            <person name="Haas B."/>
            <person name="Abouelleil A."/>
            <person name="Allen A.W."/>
            <person name="Alvarado L."/>
            <person name="Arachchi H.M."/>
            <person name="Berlin A.M."/>
            <person name="Chapman S.B."/>
            <person name="Gainer-Dewar J."/>
            <person name="Goldberg J."/>
            <person name="Griggs A."/>
            <person name="Gujja S."/>
            <person name="Hansen M."/>
            <person name="Howarth C."/>
            <person name="Imamovic A."/>
            <person name="Ireland A."/>
            <person name="Larimer J."/>
            <person name="McCowan C."/>
            <person name="Murphy C."/>
            <person name="Pearson M."/>
            <person name="Poon T.W."/>
            <person name="Priest M."/>
            <person name="Roberts A."/>
            <person name="Saif S."/>
            <person name="Shea T."/>
            <person name="Sisk P."/>
            <person name="Sykes S."/>
            <person name="Wortman J."/>
            <person name="Nusbaum C."/>
            <person name="Birren B."/>
        </authorList>
    </citation>
    <scope>NUCLEOTIDE SEQUENCE [LARGE SCALE GENOMIC DNA]</scope>
    <source>
        <strain evidence="3">ACHKN1017</strain>
    </source>
</reference>
<keyword evidence="3" id="KW-1185">Reference proteome</keyword>
<evidence type="ECO:0000256" key="1">
    <source>
        <dbReference type="SAM" id="Phobius"/>
    </source>
</evidence>